<dbReference type="EC" id="3.2.2.31" evidence="4"/>
<protein>
    <recommendedName>
        <fullName evidence="5">Adenine DNA glycosylase</fullName>
        <ecNumber evidence="4">3.2.2.31</ecNumber>
    </recommendedName>
</protein>
<keyword evidence="12" id="KW-0234">DNA repair</keyword>
<comment type="cofactor">
    <cofactor evidence="2">
        <name>[4Fe-4S] cluster</name>
        <dbReference type="ChEBI" id="CHEBI:49883"/>
    </cofactor>
</comment>
<feature type="compositionally biased region" description="Polar residues" evidence="14">
    <location>
        <begin position="43"/>
        <end position="56"/>
    </location>
</feature>
<evidence type="ECO:0000256" key="1">
    <source>
        <dbReference type="ARBA" id="ARBA00000843"/>
    </source>
</evidence>
<feature type="domain" description="HhH-GPD" evidence="15">
    <location>
        <begin position="118"/>
        <end position="270"/>
    </location>
</feature>
<evidence type="ECO:0000256" key="11">
    <source>
        <dbReference type="ARBA" id="ARBA00023014"/>
    </source>
</evidence>
<dbReference type="CDD" id="cd00056">
    <property type="entry name" value="ENDO3c"/>
    <property type="match status" value="1"/>
</dbReference>
<evidence type="ECO:0000256" key="13">
    <source>
        <dbReference type="ARBA" id="ARBA00023295"/>
    </source>
</evidence>
<dbReference type="InterPro" id="IPR003651">
    <property type="entry name" value="Endonuclease3_FeS-loop_motif"/>
</dbReference>
<dbReference type="GO" id="GO:0000701">
    <property type="term" value="F:purine-specific mismatch base pair DNA N-glycosylase activity"/>
    <property type="evidence" value="ECO:0007669"/>
    <property type="project" value="UniProtKB-EC"/>
</dbReference>
<dbReference type="InterPro" id="IPR023170">
    <property type="entry name" value="HhH_base_excis_C"/>
</dbReference>
<evidence type="ECO:0000256" key="6">
    <source>
        <dbReference type="ARBA" id="ARBA00022485"/>
    </source>
</evidence>
<organism evidence="16 17">
    <name type="scientific">Amanita thiersii Skay4041</name>
    <dbReference type="NCBI Taxonomy" id="703135"/>
    <lineage>
        <taxon>Eukaryota</taxon>
        <taxon>Fungi</taxon>
        <taxon>Dikarya</taxon>
        <taxon>Basidiomycota</taxon>
        <taxon>Agaricomycotina</taxon>
        <taxon>Agaricomycetes</taxon>
        <taxon>Agaricomycetidae</taxon>
        <taxon>Agaricales</taxon>
        <taxon>Pluteineae</taxon>
        <taxon>Amanitaceae</taxon>
        <taxon>Amanita</taxon>
    </lineage>
</organism>
<dbReference type="GO" id="GO:0034039">
    <property type="term" value="F:8-oxo-7,8-dihydroguanine DNA N-glycosylase activity"/>
    <property type="evidence" value="ECO:0007669"/>
    <property type="project" value="TreeGrafter"/>
</dbReference>
<dbReference type="SMART" id="SM00525">
    <property type="entry name" value="FES"/>
    <property type="match status" value="1"/>
</dbReference>
<dbReference type="OrthoDB" id="10248838at2759"/>
<comment type="similarity">
    <text evidence="3">Belongs to the Nth/MutY family.</text>
</comment>
<keyword evidence="17" id="KW-1185">Reference proteome</keyword>
<dbReference type="InterPro" id="IPR015797">
    <property type="entry name" value="NUDIX_hydrolase-like_dom_sf"/>
</dbReference>
<dbReference type="GO" id="GO:0032357">
    <property type="term" value="F:oxidized purine DNA binding"/>
    <property type="evidence" value="ECO:0007669"/>
    <property type="project" value="TreeGrafter"/>
</dbReference>
<dbReference type="PANTHER" id="PTHR42944">
    <property type="entry name" value="ADENINE DNA GLYCOSYLASE"/>
    <property type="match status" value="1"/>
</dbReference>
<gene>
    <name evidence="16" type="ORF">AMATHDRAFT_68454</name>
</gene>
<name>A0A2A9N972_9AGAR</name>
<evidence type="ECO:0000256" key="4">
    <source>
        <dbReference type="ARBA" id="ARBA00012045"/>
    </source>
</evidence>
<evidence type="ECO:0000256" key="8">
    <source>
        <dbReference type="ARBA" id="ARBA00022763"/>
    </source>
</evidence>
<evidence type="ECO:0000256" key="7">
    <source>
        <dbReference type="ARBA" id="ARBA00022723"/>
    </source>
</evidence>
<dbReference type="EMBL" id="KZ302135">
    <property type="protein sequence ID" value="PFH47089.1"/>
    <property type="molecule type" value="Genomic_DNA"/>
</dbReference>
<dbReference type="PANTHER" id="PTHR42944:SF1">
    <property type="entry name" value="ADENINE DNA GLYCOSYLASE"/>
    <property type="match status" value="1"/>
</dbReference>
<dbReference type="SUPFAM" id="SSF55811">
    <property type="entry name" value="Nudix"/>
    <property type="match status" value="1"/>
</dbReference>
<evidence type="ECO:0000259" key="15">
    <source>
        <dbReference type="SMART" id="SM00478"/>
    </source>
</evidence>
<dbReference type="AlphaFoldDB" id="A0A2A9N972"/>
<dbReference type="GO" id="GO:0006298">
    <property type="term" value="P:mismatch repair"/>
    <property type="evidence" value="ECO:0007669"/>
    <property type="project" value="TreeGrafter"/>
</dbReference>
<keyword evidence="8" id="KW-0227">DNA damage</keyword>
<keyword evidence="6" id="KW-0004">4Fe-4S</keyword>
<evidence type="ECO:0000313" key="16">
    <source>
        <dbReference type="EMBL" id="PFH47089.1"/>
    </source>
</evidence>
<dbReference type="GO" id="GO:0046872">
    <property type="term" value="F:metal ion binding"/>
    <property type="evidence" value="ECO:0007669"/>
    <property type="project" value="UniProtKB-KW"/>
</dbReference>
<evidence type="ECO:0000256" key="14">
    <source>
        <dbReference type="SAM" id="MobiDB-lite"/>
    </source>
</evidence>
<dbReference type="Gene3D" id="1.10.1670.10">
    <property type="entry name" value="Helix-hairpin-Helix base-excision DNA repair enzymes (C-terminal)"/>
    <property type="match status" value="1"/>
</dbReference>
<evidence type="ECO:0000256" key="2">
    <source>
        <dbReference type="ARBA" id="ARBA00001966"/>
    </source>
</evidence>
<dbReference type="InterPro" id="IPR003265">
    <property type="entry name" value="HhH-GPD_domain"/>
</dbReference>
<evidence type="ECO:0000256" key="9">
    <source>
        <dbReference type="ARBA" id="ARBA00022801"/>
    </source>
</evidence>
<accession>A0A2A9N972</accession>
<dbReference type="GO" id="GO:0035485">
    <property type="term" value="F:adenine/guanine mispair binding"/>
    <property type="evidence" value="ECO:0007669"/>
    <property type="project" value="TreeGrafter"/>
</dbReference>
<comment type="catalytic activity">
    <reaction evidence="1">
        <text>Hydrolyzes free adenine bases from 7,8-dihydro-8-oxoguanine:adenine mismatched double-stranded DNA, leaving an apurinic site.</text>
        <dbReference type="EC" id="3.2.2.31"/>
    </reaction>
</comment>
<keyword evidence="10" id="KW-0408">Iron</keyword>
<dbReference type="Gene3D" id="3.90.79.10">
    <property type="entry name" value="Nucleoside Triphosphate Pyrophosphohydrolase"/>
    <property type="match status" value="1"/>
</dbReference>
<dbReference type="Pfam" id="PF00730">
    <property type="entry name" value="HhH-GPD"/>
    <property type="match status" value="1"/>
</dbReference>
<keyword evidence="9" id="KW-0378">Hydrolase</keyword>
<evidence type="ECO:0000256" key="3">
    <source>
        <dbReference type="ARBA" id="ARBA00008343"/>
    </source>
</evidence>
<keyword evidence="7" id="KW-0479">Metal-binding</keyword>
<dbReference type="InterPro" id="IPR044298">
    <property type="entry name" value="MIG/MutY"/>
</dbReference>
<evidence type="ECO:0000313" key="17">
    <source>
        <dbReference type="Proteomes" id="UP000242287"/>
    </source>
</evidence>
<evidence type="ECO:0000256" key="10">
    <source>
        <dbReference type="ARBA" id="ARBA00023004"/>
    </source>
</evidence>
<dbReference type="STRING" id="703135.A0A2A9N972"/>
<reference evidence="16 17" key="1">
    <citation type="submission" date="2014-02" db="EMBL/GenBank/DDBJ databases">
        <title>Transposable element dynamics among asymbiotic and ectomycorrhizal Amanita fungi.</title>
        <authorList>
            <consortium name="DOE Joint Genome Institute"/>
            <person name="Hess J."/>
            <person name="Skrede I."/>
            <person name="Wolfe B."/>
            <person name="LaButti K."/>
            <person name="Ohm R.A."/>
            <person name="Grigoriev I.V."/>
            <person name="Pringle A."/>
        </authorList>
    </citation>
    <scope>NUCLEOTIDE SEQUENCE [LARGE SCALE GENOMIC DNA]</scope>
    <source>
        <strain evidence="16 17">SKay4041</strain>
    </source>
</reference>
<feature type="region of interest" description="Disordered" evidence="14">
    <location>
        <begin position="1"/>
        <end position="65"/>
    </location>
</feature>
<dbReference type="GO" id="GO:0051539">
    <property type="term" value="F:4 iron, 4 sulfur cluster binding"/>
    <property type="evidence" value="ECO:0007669"/>
    <property type="project" value="UniProtKB-KW"/>
</dbReference>
<dbReference type="SUPFAM" id="SSF48150">
    <property type="entry name" value="DNA-glycosylase"/>
    <property type="match status" value="1"/>
</dbReference>
<dbReference type="Proteomes" id="UP000242287">
    <property type="component" value="Unassembled WGS sequence"/>
</dbReference>
<dbReference type="PROSITE" id="PS01155">
    <property type="entry name" value="ENDONUCLEASE_III_2"/>
    <property type="match status" value="1"/>
</dbReference>
<evidence type="ECO:0000256" key="12">
    <source>
        <dbReference type="ARBA" id="ARBA00023204"/>
    </source>
</evidence>
<sequence>MPRRPPLEDDPNDEDFSPSFGSVPKRKKGGDNLTVSKRRKGNTAASRQEEGSCTSSLDRHSKSLHGIKDPHGIRVSLLKWFTDVHDEREMPWRKRYDPSLNAQERSQRAYEVWVSEVMLQQTQVSTVVPYYNRWMSKFPTVHELAKSNIEEVNALWKGLGYYSRASRLLSGAQKVATSMRGKLPDNAKDLQANIPGIGRYSAGAICSIAYGERVPVLDGNVHRLLSRVLALYAPPKAKATLDLLWNAATQLVTLQDTLEVSPAAVDTVTGIQSSDRGYTQYPGDINQALIELGSTVCKVREPRCDICPLREWCWAFKLAHGKNDESSSMVTDVPDIEDTCMLCEPLADRCTVTVFPMKPDRKRAREELDIVNVIEWRSSRVAPERLFLLVRRPENGLLAGLYEFPTTADVSKAISHGAAVKQVYDWLSKIQIKLSNLPKGRGARTVKFEPGVHQDYQVKSITAAGDVVHNFSHIRKTYRVQWVVLEGGEKPPELAADLSSEKCGSGASFIPEDAVTKTAVWCPLTQVENANIGTGVLKVWNLVRLQWEKEVLNM</sequence>
<dbReference type="InterPro" id="IPR004036">
    <property type="entry name" value="Endonuclease-III-like_CS2"/>
</dbReference>
<dbReference type="InterPro" id="IPR011257">
    <property type="entry name" value="DNA_glycosylase"/>
</dbReference>
<keyword evidence="11" id="KW-0411">Iron-sulfur</keyword>
<dbReference type="GO" id="GO:0005634">
    <property type="term" value="C:nucleus"/>
    <property type="evidence" value="ECO:0007669"/>
    <property type="project" value="TreeGrafter"/>
</dbReference>
<dbReference type="SMART" id="SM00478">
    <property type="entry name" value="ENDO3c"/>
    <property type="match status" value="1"/>
</dbReference>
<dbReference type="FunFam" id="1.10.340.30:FF:000002">
    <property type="entry name" value="Adenine DNA glycosylase"/>
    <property type="match status" value="1"/>
</dbReference>
<dbReference type="Gene3D" id="1.10.340.30">
    <property type="entry name" value="Hypothetical protein, domain 2"/>
    <property type="match status" value="1"/>
</dbReference>
<evidence type="ECO:0000256" key="5">
    <source>
        <dbReference type="ARBA" id="ARBA00022023"/>
    </source>
</evidence>
<proteinExistence type="inferred from homology"/>
<keyword evidence="13" id="KW-0326">Glycosidase</keyword>
<dbReference type="GO" id="GO:0006285">
    <property type="term" value="P:base-excision repair, AP site formation"/>
    <property type="evidence" value="ECO:0007669"/>
    <property type="project" value="UniProtKB-ARBA"/>
</dbReference>